<keyword evidence="3" id="KW-0175">Coiled coil</keyword>
<gene>
    <name evidence="4" type="ORF">TNIN_164471</name>
</gene>
<protein>
    <recommendedName>
        <fullName evidence="6">THO complex subunit 7</fullName>
    </recommendedName>
</protein>
<evidence type="ECO:0000256" key="1">
    <source>
        <dbReference type="ARBA" id="ARBA00004123"/>
    </source>
</evidence>
<dbReference type="GO" id="GO:0006397">
    <property type="term" value="P:mRNA processing"/>
    <property type="evidence" value="ECO:0007669"/>
    <property type="project" value="InterPro"/>
</dbReference>
<dbReference type="OrthoDB" id="6431357at2759"/>
<dbReference type="InterPro" id="IPR008501">
    <property type="entry name" value="THOC7/Mft1"/>
</dbReference>
<evidence type="ECO:0008006" key="6">
    <source>
        <dbReference type="Google" id="ProtNLM"/>
    </source>
</evidence>
<evidence type="ECO:0000313" key="5">
    <source>
        <dbReference type="Proteomes" id="UP000886998"/>
    </source>
</evidence>
<keyword evidence="2" id="KW-0539">Nucleus</keyword>
<reference evidence="4" key="1">
    <citation type="submission" date="2020-08" db="EMBL/GenBank/DDBJ databases">
        <title>Multicomponent nature underlies the extraordinary mechanical properties of spider dragline silk.</title>
        <authorList>
            <person name="Kono N."/>
            <person name="Nakamura H."/>
            <person name="Mori M."/>
            <person name="Yoshida Y."/>
            <person name="Ohtoshi R."/>
            <person name="Malay A.D."/>
            <person name="Moran D.A.P."/>
            <person name="Tomita M."/>
            <person name="Numata K."/>
            <person name="Arakawa K."/>
        </authorList>
    </citation>
    <scope>NUCLEOTIDE SEQUENCE</scope>
</reference>
<dbReference type="GO" id="GO:0000445">
    <property type="term" value="C:THO complex part of transcription export complex"/>
    <property type="evidence" value="ECO:0007669"/>
    <property type="project" value="InterPro"/>
</dbReference>
<proteinExistence type="predicted"/>
<evidence type="ECO:0000256" key="3">
    <source>
        <dbReference type="SAM" id="Coils"/>
    </source>
</evidence>
<name>A0A8X6M6L5_9ARAC</name>
<sequence length="200" mass="22760">MSFALPGPSGFFVEDVFTRMMDNEDVEDSEKFDLLLKTFFAWCSATRPHDIAEGYKKLTAIINNLQLHCSKSAETQKANARQIEAYDEQYATIEQNIVALRKVHAKTAPLLNLAKKAGVKKMKYDGIAKIILQLPDRKESMKQLEKIQGEIDILKLEKDVLSNKLNEQQKHLSLLLTSAIEMKNKLQEEEPGDWDSCESD</sequence>
<keyword evidence="5" id="KW-1185">Reference proteome</keyword>
<dbReference type="Proteomes" id="UP000886998">
    <property type="component" value="Unassembled WGS sequence"/>
</dbReference>
<feature type="coiled-coil region" evidence="3">
    <location>
        <begin position="137"/>
        <end position="171"/>
    </location>
</feature>
<dbReference type="AlphaFoldDB" id="A0A8X6M6L5"/>
<comment type="caution">
    <text evidence="4">The sequence shown here is derived from an EMBL/GenBank/DDBJ whole genome shotgun (WGS) entry which is preliminary data.</text>
</comment>
<evidence type="ECO:0000313" key="4">
    <source>
        <dbReference type="EMBL" id="GFS30013.1"/>
    </source>
</evidence>
<accession>A0A8X6M6L5</accession>
<dbReference type="Pfam" id="PF05615">
    <property type="entry name" value="THOC7"/>
    <property type="match status" value="1"/>
</dbReference>
<comment type="subcellular location">
    <subcellularLocation>
        <location evidence="1">Nucleus</location>
    </subcellularLocation>
</comment>
<evidence type="ECO:0000256" key="2">
    <source>
        <dbReference type="ARBA" id="ARBA00023242"/>
    </source>
</evidence>
<organism evidence="4 5">
    <name type="scientific">Trichonephila inaurata madagascariensis</name>
    <dbReference type="NCBI Taxonomy" id="2747483"/>
    <lineage>
        <taxon>Eukaryota</taxon>
        <taxon>Metazoa</taxon>
        <taxon>Ecdysozoa</taxon>
        <taxon>Arthropoda</taxon>
        <taxon>Chelicerata</taxon>
        <taxon>Arachnida</taxon>
        <taxon>Araneae</taxon>
        <taxon>Araneomorphae</taxon>
        <taxon>Entelegynae</taxon>
        <taxon>Araneoidea</taxon>
        <taxon>Nephilidae</taxon>
        <taxon>Trichonephila</taxon>
        <taxon>Trichonephila inaurata</taxon>
    </lineage>
</organism>
<dbReference type="EMBL" id="BMAV01024088">
    <property type="protein sequence ID" value="GFS30013.1"/>
    <property type="molecule type" value="Genomic_DNA"/>
</dbReference>